<feature type="transmembrane region" description="Helical" evidence="2">
    <location>
        <begin position="255"/>
        <end position="279"/>
    </location>
</feature>
<feature type="transmembrane region" description="Helical" evidence="2">
    <location>
        <begin position="299"/>
        <end position="318"/>
    </location>
</feature>
<feature type="transmembrane region" description="Helical" evidence="2">
    <location>
        <begin position="136"/>
        <end position="157"/>
    </location>
</feature>
<dbReference type="InterPro" id="IPR025291">
    <property type="entry name" value="DUF4153"/>
</dbReference>
<keyword evidence="4" id="KW-1185">Reference proteome</keyword>
<dbReference type="Proteomes" id="UP001422759">
    <property type="component" value="Unassembled WGS sequence"/>
</dbReference>
<sequence length="509" mass="53935">MADPFRVPSQPAWGPRPAPKPLWERATEPPKPAMPGLRVPAAGLAAGLLSAAVLSDGIGVNLLLCALAAAVVAGLAVHRTGRRVRPWTLVWSGLTVVLLVVPALSDARWPTFLAVVMAVALGSLALHGGARWTGVLLGSLGIWGHLTASLPWVASALRSRQYPARDRVVSLVKASAVAVGLLAVFGGLFASADTGMASLLGGLMPSADLSGLPLRALMFLVGLVVALAAAHAAAAPRRWDLLPVKAGRPRGRVEWAVPLVALNLLFGVFVLEQVLVLFGGYEAVMSKPGVLPAEYARQGFWQLLWVTVLTLGVVGLARRWAPRATAADRLMVKGLLGLLGTLTLGVVASALYRMLRYMDNFGLTRLRLSVAAVELWLGVVFLLVIVGGVLTSRRWLPRAVMLSAAVAVGAFGLAGPDQLIAEQNVAHFQKTGHLDVAYLRTLSADAVPALEKLPDSYRVCTLLTIDQDLGDRTSPWYATSLAESRARQILRDHPIGAEADLECARLGRP</sequence>
<comment type="caution">
    <text evidence="3">The sequence shown here is derived from an EMBL/GenBank/DDBJ whole genome shotgun (WGS) entry which is preliminary data.</text>
</comment>
<feature type="transmembrane region" description="Helical" evidence="2">
    <location>
        <begin position="330"/>
        <end position="355"/>
    </location>
</feature>
<feature type="transmembrane region" description="Helical" evidence="2">
    <location>
        <begin position="212"/>
        <end position="234"/>
    </location>
</feature>
<organism evidence="3 4">
    <name type="scientific">Kitasatospora kazusensis</name>
    <dbReference type="NCBI Taxonomy" id="407974"/>
    <lineage>
        <taxon>Bacteria</taxon>
        <taxon>Bacillati</taxon>
        <taxon>Actinomycetota</taxon>
        <taxon>Actinomycetes</taxon>
        <taxon>Kitasatosporales</taxon>
        <taxon>Streptomycetaceae</taxon>
        <taxon>Kitasatospora</taxon>
    </lineage>
</organism>
<name>A0ABP5KMA0_9ACTN</name>
<feature type="transmembrane region" description="Helical" evidence="2">
    <location>
        <begin position="61"/>
        <end position="78"/>
    </location>
</feature>
<dbReference type="EMBL" id="BAAANT010000003">
    <property type="protein sequence ID" value="GAA2132694.1"/>
    <property type="molecule type" value="Genomic_DNA"/>
</dbReference>
<feature type="transmembrane region" description="Helical" evidence="2">
    <location>
        <begin position="375"/>
        <end position="392"/>
    </location>
</feature>
<keyword evidence="2" id="KW-0812">Transmembrane</keyword>
<reference evidence="4" key="1">
    <citation type="journal article" date="2019" name="Int. J. Syst. Evol. Microbiol.">
        <title>The Global Catalogue of Microorganisms (GCM) 10K type strain sequencing project: providing services to taxonomists for standard genome sequencing and annotation.</title>
        <authorList>
            <consortium name="The Broad Institute Genomics Platform"/>
            <consortium name="The Broad Institute Genome Sequencing Center for Infectious Disease"/>
            <person name="Wu L."/>
            <person name="Ma J."/>
        </authorList>
    </citation>
    <scope>NUCLEOTIDE SEQUENCE [LARGE SCALE GENOMIC DNA]</scope>
    <source>
        <strain evidence="4">JCM 14560</strain>
    </source>
</reference>
<evidence type="ECO:0000313" key="4">
    <source>
        <dbReference type="Proteomes" id="UP001422759"/>
    </source>
</evidence>
<dbReference type="Pfam" id="PF13687">
    <property type="entry name" value="DUF4153"/>
    <property type="match status" value="1"/>
</dbReference>
<evidence type="ECO:0000313" key="3">
    <source>
        <dbReference type="EMBL" id="GAA2132694.1"/>
    </source>
</evidence>
<feature type="region of interest" description="Disordered" evidence="1">
    <location>
        <begin position="1"/>
        <end position="30"/>
    </location>
</feature>
<keyword evidence="2" id="KW-1133">Transmembrane helix</keyword>
<feature type="transmembrane region" description="Helical" evidence="2">
    <location>
        <begin position="169"/>
        <end position="192"/>
    </location>
</feature>
<proteinExistence type="predicted"/>
<evidence type="ECO:0000256" key="1">
    <source>
        <dbReference type="SAM" id="MobiDB-lite"/>
    </source>
</evidence>
<feature type="transmembrane region" description="Helical" evidence="2">
    <location>
        <begin position="399"/>
        <end position="416"/>
    </location>
</feature>
<evidence type="ECO:0000256" key="2">
    <source>
        <dbReference type="SAM" id="Phobius"/>
    </source>
</evidence>
<keyword evidence="2" id="KW-0472">Membrane</keyword>
<feature type="transmembrane region" description="Helical" evidence="2">
    <location>
        <begin position="84"/>
        <end position="104"/>
    </location>
</feature>
<gene>
    <name evidence="3" type="ORF">GCM10009760_07950</name>
</gene>
<accession>A0ABP5KMA0</accession>
<protein>
    <submittedName>
        <fullName evidence="3">DUF4173 domain-containing protein</fullName>
    </submittedName>
</protein>
<feature type="transmembrane region" description="Helical" evidence="2">
    <location>
        <begin position="111"/>
        <end position="130"/>
    </location>
</feature>